<sequence length="468" mass="49715">MENGKQGKPGLILTGLLLGILLSSLDQTITATAMPTVVEELGGLSLYSWVFSIYMLTSTTSMPIYGKLADLYGRKRMYITGMTFFLAGSALCGLAENMAQLIVFRGIQGLGAGALMPIAMTIVGDLYPPERRGKFQGLFAAVFGVSSILGPALGGYLTEHVSWHWVFYVNLPFGLAAVGFLTAGLAEKREETKHPIDWPGAVALSGSIIAILLALVLSGNGRETDGMLLGLYGLGGVLLGLFLWIETKVKEPILPLSLFRNPVITSSSIVSFLMSAGMFGAITYVPLFLQGVKGLSPSAAGNMLIPFMLSLIAGNIVGGRLLNRFSYRQIVWVSLAVVVMGFGLLSQIDSHVTMAALAAYLIVAGLGMGPLMPVLGTAMQSAVDRRQRGVVTSLFGFVRSMGATIGVSIMGALIHIQPSLERGVQNVFTLGLLLLVLGWVGAFLLGKARLLQTAQEPISHSMKNRGEN</sequence>
<dbReference type="Gene3D" id="1.20.1250.20">
    <property type="entry name" value="MFS general substrate transporter like domains"/>
    <property type="match status" value="1"/>
</dbReference>
<gene>
    <name evidence="9" type="ORF">RGB73_21750</name>
</gene>
<feature type="transmembrane region" description="Helical" evidence="7">
    <location>
        <begin position="229"/>
        <end position="247"/>
    </location>
</feature>
<evidence type="ECO:0000256" key="2">
    <source>
        <dbReference type="ARBA" id="ARBA00022448"/>
    </source>
</evidence>
<dbReference type="NCBIfam" id="TIGR00711">
    <property type="entry name" value="efflux_EmrB"/>
    <property type="match status" value="1"/>
</dbReference>
<evidence type="ECO:0000256" key="3">
    <source>
        <dbReference type="ARBA" id="ARBA00022475"/>
    </source>
</evidence>
<dbReference type="PANTHER" id="PTHR23501">
    <property type="entry name" value="MAJOR FACILITATOR SUPERFAMILY"/>
    <property type="match status" value="1"/>
</dbReference>
<dbReference type="CDD" id="cd17502">
    <property type="entry name" value="MFS_Azr1_MDR_like"/>
    <property type="match status" value="1"/>
</dbReference>
<feature type="transmembrane region" description="Helical" evidence="7">
    <location>
        <begin position="354"/>
        <end position="378"/>
    </location>
</feature>
<keyword evidence="6 7" id="KW-0472">Membrane</keyword>
<dbReference type="Gene3D" id="1.20.1720.10">
    <property type="entry name" value="Multidrug resistance protein D"/>
    <property type="match status" value="1"/>
</dbReference>
<keyword evidence="10" id="KW-1185">Reference proteome</keyword>
<protein>
    <submittedName>
        <fullName evidence="9">MDR family MFS transporter</fullName>
    </submittedName>
</protein>
<dbReference type="InterPro" id="IPR020846">
    <property type="entry name" value="MFS_dom"/>
</dbReference>
<feature type="transmembrane region" description="Helical" evidence="7">
    <location>
        <begin position="47"/>
        <end position="65"/>
    </location>
</feature>
<organism evidence="9 10">
    <name type="scientific">Brevibacillus brevis</name>
    <name type="common">Bacillus brevis</name>
    <dbReference type="NCBI Taxonomy" id="1393"/>
    <lineage>
        <taxon>Bacteria</taxon>
        <taxon>Bacillati</taxon>
        <taxon>Bacillota</taxon>
        <taxon>Bacilli</taxon>
        <taxon>Bacillales</taxon>
        <taxon>Paenibacillaceae</taxon>
        <taxon>Brevibacillus</taxon>
    </lineage>
</organism>
<feature type="transmembrane region" description="Helical" evidence="7">
    <location>
        <begin position="427"/>
        <end position="445"/>
    </location>
</feature>
<dbReference type="PRINTS" id="PR01035">
    <property type="entry name" value="TCRTETA"/>
</dbReference>
<feature type="transmembrane region" description="Helical" evidence="7">
    <location>
        <begin position="268"/>
        <end position="287"/>
    </location>
</feature>
<evidence type="ECO:0000256" key="4">
    <source>
        <dbReference type="ARBA" id="ARBA00022692"/>
    </source>
</evidence>
<dbReference type="Pfam" id="PF07690">
    <property type="entry name" value="MFS_1"/>
    <property type="match status" value="1"/>
</dbReference>
<reference evidence="9 10" key="1">
    <citation type="submission" date="2023-09" db="EMBL/GenBank/DDBJ databases">
        <title>Complete Genome and Methylome dissection of Bacillus brevis NEB573 original source of BbsI restriction endonuclease.</title>
        <authorList>
            <person name="Fomenkov A."/>
            <person name="Roberts R.D."/>
        </authorList>
    </citation>
    <scope>NUCLEOTIDE SEQUENCE [LARGE SCALE GENOMIC DNA]</scope>
    <source>
        <strain evidence="9 10">NEB573</strain>
    </source>
</reference>
<keyword evidence="3" id="KW-1003">Cell membrane</keyword>
<evidence type="ECO:0000256" key="1">
    <source>
        <dbReference type="ARBA" id="ARBA00004651"/>
    </source>
</evidence>
<keyword evidence="2" id="KW-0813">Transport</keyword>
<dbReference type="EMBL" id="CP134050">
    <property type="protein sequence ID" value="WNC13304.1"/>
    <property type="molecule type" value="Genomic_DNA"/>
</dbReference>
<name>A0ABY9T1D9_BREBE</name>
<accession>A0ABY9T1D9</accession>
<dbReference type="InterPro" id="IPR001958">
    <property type="entry name" value="Tet-R_TetA/multi-R_MdtG-like"/>
</dbReference>
<evidence type="ECO:0000256" key="7">
    <source>
        <dbReference type="SAM" id="Phobius"/>
    </source>
</evidence>
<dbReference type="PANTHER" id="PTHR23501:SF197">
    <property type="entry name" value="COMD"/>
    <property type="match status" value="1"/>
</dbReference>
<dbReference type="SUPFAM" id="SSF103473">
    <property type="entry name" value="MFS general substrate transporter"/>
    <property type="match status" value="1"/>
</dbReference>
<dbReference type="Proteomes" id="UP001256827">
    <property type="component" value="Chromosome"/>
</dbReference>
<feature type="domain" description="Major facilitator superfamily (MFS) profile" evidence="8">
    <location>
        <begin position="12"/>
        <end position="450"/>
    </location>
</feature>
<proteinExistence type="predicted"/>
<dbReference type="InterPro" id="IPR011701">
    <property type="entry name" value="MFS"/>
</dbReference>
<feature type="transmembrane region" description="Helical" evidence="7">
    <location>
        <begin position="390"/>
        <end position="415"/>
    </location>
</feature>
<feature type="transmembrane region" description="Helical" evidence="7">
    <location>
        <begin position="330"/>
        <end position="348"/>
    </location>
</feature>
<evidence type="ECO:0000259" key="8">
    <source>
        <dbReference type="PROSITE" id="PS50850"/>
    </source>
</evidence>
<feature type="transmembrane region" description="Helical" evidence="7">
    <location>
        <begin position="77"/>
        <end position="96"/>
    </location>
</feature>
<keyword evidence="4 7" id="KW-0812">Transmembrane</keyword>
<feature type="transmembrane region" description="Helical" evidence="7">
    <location>
        <begin position="102"/>
        <end position="123"/>
    </location>
</feature>
<keyword evidence="5 7" id="KW-1133">Transmembrane helix</keyword>
<feature type="transmembrane region" description="Helical" evidence="7">
    <location>
        <begin position="299"/>
        <end position="318"/>
    </location>
</feature>
<dbReference type="RefSeq" id="WP_310764798.1">
    <property type="nucleotide sequence ID" value="NZ_CP134050.1"/>
</dbReference>
<dbReference type="InterPro" id="IPR036259">
    <property type="entry name" value="MFS_trans_sf"/>
</dbReference>
<dbReference type="InterPro" id="IPR004638">
    <property type="entry name" value="EmrB-like"/>
</dbReference>
<comment type="subcellular location">
    <subcellularLocation>
        <location evidence="1">Cell membrane</location>
        <topology evidence="1">Multi-pass membrane protein</topology>
    </subcellularLocation>
</comment>
<evidence type="ECO:0000313" key="9">
    <source>
        <dbReference type="EMBL" id="WNC13304.1"/>
    </source>
</evidence>
<feature type="transmembrane region" description="Helical" evidence="7">
    <location>
        <begin position="198"/>
        <end position="217"/>
    </location>
</feature>
<dbReference type="PROSITE" id="PS50850">
    <property type="entry name" value="MFS"/>
    <property type="match status" value="1"/>
</dbReference>
<evidence type="ECO:0000256" key="6">
    <source>
        <dbReference type="ARBA" id="ARBA00023136"/>
    </source>
</evidence>
<feature type="transmembrane region" description="Helical" evidence="7">
    <location>
        <begin position="165"/>
        <end position="186"/>
    </location>
</feature>
<evidence type="ECO:0000256" key="5">
    <source>
        <dbReference type="ARBA" id="ARBA00022989"/>
    </source>
</evidence>
<evidence type="ECO:0000313" key="10">
    <source>
        <dbReference type="Proteomes" id="UP001256827"/>
    </source>
</evidence>
<feature type="transmembrane region" description="Helical" evidence="7">
    <location>
        <begin position="135"/>
        <end position="153"/>
    </location>
</feature>